<comment type="similarity">
    <text evidence="1">Belongs to the PPR family. P subfamily.</text>
</comment>
<evidence type="ECO:0000256" key="1">
    <source>
        <dbReference type="ARBA" id="ARBA00007626"/>
    </source>
</evidence>
<gene>
    <name evidence="4" type="ORF">Cgig2_024963</name>
</gene>
<comment type="caution">
    <text evidence="4">The sequence shown here is derived from an EMBL/GenBank/DDBJ whole genome shotgun (WGS) entry which is preliminary data.</text>
</comment>
<evidence type="ECO:0000256" key="2">
    <source>
        <dbReference type="ARBA" id="ARBA00022737"/>
    </source>
</evidence>
<feature type="repeat" description="PPR" evidence="3">
    <location>
        <begin position="286"/>
        <end position="320"/>
    </location>
</feature>
<keyword evidence="2" id="KW-0677">Repeat</keyword>
<feature type="repeat" description="PPR" evidence="3">
    <location>
        <begin position="496"/>
        <end position="530"/>
    </location>
</feature>
<dbReference type="AlphaFoldDB" id="A0A9Q1Q4R3"/>
<dbReference type="InterPro" id="IPR011990">
    <property type="entry name" value="TPR-like_helical_dom_sf"/>
</dbReference>
<dbReference type="GO" id="GO:0010019">
    <property type="term" value="P:chloroplast-nucleus signaling pathway"/>
    <property type="evidence" value="ECO:0007669"/>
    <property type="project" value="TreeGrafter"/>
</dbReference>
<dbReference type="NCBIfam" id="TIGR00756">
    <property type="entry name" value="PPR"/>
    <property type="match status" value="9"/>
</dbReference>
<evidence type="ECO:0000256" key="3">
    <source>
        <dbReference type="PROSITE-ProRule" id="PRU00708"/>
    </source>
</evidence>
<dbReference type="EMBL" id="JAKOGI010000959">
    <property type="protein sequence ID" value="KAJ8428894.1"/>
    <property type="molecule type" value="Genomic_DNA"/>
</dbReference>
<sequence>MLIRRTPRRMPSVSLSTLPWYAPPPEASIPSDPIISTISNAIETSDLKPLQRILASIKPRHINDLLNLNPFKLPPLSLFSFFDWVSAQPGFRLPLHSYCTMAHFLCAHNLVSEAGSLLQFVVSRKGKGSASSVFAAVLETKGAHQGNFVFHELMNAYLDCNFAADSIQCLRMIRKNGISLLFRPCARLFDYMLKTKSTEMALGFYKEILDYGYPPNVYDFNILINRFCKDGKVRDAHVVFCEIGRCGLRPTVVSFNTLINGYCKLGELEAAFQLKGVMEEEKTPPDVFTYGILMNGLCKDGRLEDASQLFDEMCGRGLVPNDVVYTTLMNGHCKHGRVDSGLELYGIMLKKGLQPDLFTYNTLIYGLCKEGDLTRARKLVDEMAQWGLKPDKITYTTLIDGSCKEGYIEMALDIKNKMVREGIAVDDVTFTALISGLCRHGRVIDAERALREMLEAGWKPDNITYTMVIDGFCKRGDVKMGFKLLKEMQDSGCVPGVVTYNVLMNGLCKQGQIKNANMLLDAMLNLGVAPDDITYNILLDCRCKHGNPKEFDKLHDEKGLVHDYASYERLEESHCSHVCSWLGTLQHAGLFHSNEFFQIFVTVRFSYLTKTCIHANCNTCRNLATKANGRTGEGCLVHSGTSYMTDMKLLSDSVMSGRRSLSFELFVARTDYCNTLA</sequence>
<proteinExistence type="inferred from homology"/>
<dbReference type="GO" id="GO:0009507">
    <property type="term" value="C:chloroplast"/>
    <property type="evidence" value="ECO:0007669"/>
    <property type="project" value="TreeGrafter"/>
</dbReference>
<feature type="repeat" description="PPR" evidence="3">
    <location>
        <begin position="356"/>
        <end position="390"/>
    </location>
</feature>
<feature type="repeat" description="PPR" evidence="3">
    <location>
        <begin position="321"/>
        <end position="355"/>
    </location>
</feature>
<dbReference type="Proteomes" id="UP001153076">
    <property type="component" value="Unassembled WGS sequence"/>
</dbReference>
<dbReference type="PANTHER" id="PTHR47936">
    <property type="entry name" value="PPR_LONG DOMAIN-CONTAINING PROTEIN"/>
    <property type="match status" value="1"/>
</dbReference>
<evidence type="ECO:0000313" key="5">
    <source>
        <dbReference type="Proteomes" id="UP001153076"/>
    </source>
</evidence>
<protein>
    <recommendedName>
        <fullName evidence="6">Pentatricopeptide repeat-containing protein</fullName>
    </recommendedName>
</protein>
<dbReference type="Pfam" id="PF12854">
    <property type="entry name" value="PPR_1"/>
    <property type="match status" value="2"/>
</dbReference>
<accession>A0A9Q1Q4R3</accession>
<dbReference type="PANTHER" id="PTHR47936:SF1">
    <property type="entry name" value="PENTATRICOPEPTIDE REPEAT-CONTAINING PROTEIN GUN1, CHLOROPLASTIC"/>
    <property type="match status" value="1"/>
</dbReference>
<dbReference type="InterPro" id="IPR002885">
    <property type="entry name" value="PPR_rpt"/>
</dbReference>
<feature type="repeat" description="PPR" evidence="3">
    <location>
        <begin position="251"/>
        <end position="285"/>
    </location>
</feature>
<keyword evidence="5" id="KW-1185">Reference proteome</keyword>
<name>A0A9Q1Q4R3_9CARY</name>
<evidence type="ECO:0000313" key="4">
    <source>
        <dbReference type="EMBL" id="KAJ8428894.1"/>
    </source>
</evidence>
<feature type="repeat" description="PPR" evidence="3">
    <location>
        <begin position="426"/>
        <end position="460"/>
    </location>
</feature>
<dbReference type="Gene3D" id="1.25.40.10">
    <property type="entry name" value="Tetratricopeptide repeat domain"/>
    <property type="match status" value="5"/>
</dbReference>
<dbReference type="PROSITE" id="PS51375">
    <property type="entry name" value="PPR"/>
    <property type="match status" value="9"/>
</dbReference>
<reference evidence="4" key="1">
    <citation type="submission" date="2022-04" db="EMBL/GenBank/DDBJ databases">
        <title>Carnegiea gigantea Genome sequencing and assembly v2.</title>
        <authorList>
            <person name="Copetti D."/>
            <person name="Sanderson M.J."/>
            <person name="Burquez A."/>
            <person name="Wojciechowski M.F."/>
        </authorList>
    </citation>
    <scope>NUCLEOTIDE SEQUENCE</scope>
    <source>
        <strain evidence="4">SGP5-SGP5p</strain>
        <tissue evidence="4">Aerial part</tissue>
    </source>
</reference>
<feature type="repeat" description="PPR" evidence="3">
    <location>
        <begin position="461"/>
        <end position="495"/>
    </location>
</feature>
<dbReference type="GO" id="GO:0031930">
    <property type="term" value="P:mitochondria-nucleus signaling pathway"/>
    <property type="evidence" value="ECO:0007669"/>
    <property type="project" value="TreeGrafter"/>
</dbReference>
<evidence type="ECO:0008006" key="6">
    <source>
        <dbReference type="Google" id="ProtNLM"/>
    </source>
</evidence>
<feature type="repeat" description="PPR" evidence="3">
    <location>
        <begin position="391"/>
        <end position="425"/>
    </location>
</feature>
<feature type="repeat" description="PPR" evidence="3">
    <location>
        <begin position="216"/>
        <end position="250"/>
    </location>
</feature>
<organism evidence="4 5">
    <name type="scientific">Carnegiea gigantea</name>
    <dbReference type="NCBI Taxonomy" id="171969"/>
    <lineage>
        <taxon>Eukaryota</taxon>
        <taxon>Viridiplantae</taxon>
        <taxon>Streptophyta</taxon>
        <taxon>Embryophyta</taxon>
        <taxon>Tracheophyta</taxon>
        <taxon>Spermatophyta</taxon>
        <taxon>Magnoliopsida</taxon>
        <taxon>eudicotyledons</taxon>
        <taxon>Gunneridae</taxon>
        <taxon>Pentapetalae</taxon>
        <taxon>Caryophyllales</taxon>
        <taxon>Cactineae</taxon>
        <taxon>Cactaceae</taxon>
        <taxon>Cactoideae</taxon>
        <taxon>Echinocereeae</taxon>
        <taxon>Carnegiea</taxon>
    </lineage>
</organism>
<dbReference type="Pfam" id="PF13041">
    <property type="entry name" value="PPR_2"/>
    <property type="match status" value="4"/>
</dbReference>
<dbReference type="OrthoDB" id="185373at2759"/>